<feature type="active site" description="Charge relay system" evidence="5">
    <location>
        <position position="228"/>
    </location>
</feature>
<dbReference type="PROSITE" id="PS51892">
    <property type="entry name" value="SUBTILASE"/>
    <property type="match status" value="1"/>
</dbReference>
<dbReference type="GO" id="GO:0006508">
    <property type="term" value="P:proteolysis"/>
    <property type="evidence" value="ECO:0007669"/>
    <property type="project" value="UniProtKB-KW"/>
</dbReference>
<dbReference type="InterPro" id="IPR000209">
    <property type="entry name" value="Peptidase_S8/S53_dom"/>
</dbReference>
<protein>
    <submittedName>
        <fullName evidence="8">Serine protease</fullName>
    </submittedName>
</protein>
<dbReference type="EMBL" id="BMOM01000006">
    <property type="protein sequence ID" value="GGM04549.1"/>
    <property type="molecule type" value="Genomic_DNA"/>
</dbReference>
<accession>A0ABQ2GP85</accession>
<feature type="domain" description="Peptidase S8/S53" evidence="7">
    <location>
        <begin position="194"/>
        <end position="438"/>
    </location>
</feature>
<keyword evidence="6" id="KW-0732">Signal</keyword>
<dbReference type="Gene3D" id="3.40.50.200">
    <property type="entry name" value="Peptidase S8/S53 domain"/>
    <property type="match status" value="1"/>
</dbReference>
<dbReference type="GO" id="GO:0008233">
    <property type="term" value="F:peptidase activity"/>
    <property type="evidence" value="ECO:0007669"/>
    <property type="project" value="UniProtKB-KW"/>
</dbReference>
<feature type="active site" description="Charge relay system" evidence="5">
    <location>
        <position position="401"/>
    </location>
</feature>
<dbReference type="Proteomes" id="UP000661918">
    <property type="component" value="Unassembled WGS sequence"/>
</dbReference>
<evidence type="ECO:0000313" key="9">
    <source>
        <dbReference type="Proteomes" id="UP000661918"/>
    </source>
</evidence>
<dbReference type="RefSeq" id="WP_188902230.1">
    <property type="nucleotide sequence ID" value="NZ_BMOM01000006.1"/>
</dbReference>
<dbReference type="InterPro" id="IPR015500">
    <property type="entry name" value="Peptidase_S8_subtilisin-rel"/>
</dbReference>
<dbReference type="InterPro" id="IPR050131">
    <property type="entry name" value="Peptidase_S8_subtilisin-like"/>
</dbReference>
<name>A0ABQ2GP85_9DEIO</name>
<comment type="caution">
    <text evidence="8">The sequence shown here is derived from an EMBL/GenBank/DDBJ whole genome shotgun (WGS) entry which is preliminary data.</text>
</comment>
<feature type="active site" description="Charge relay system" evidence="5">
    <location>
        <position position="197"/>
    </location>
</feature>
<comment type="similarity">
    <text evidence="1 5">Belongs to the peptidase S8 family.</text>
</comment>
<keyword evidence="4 5" id="KW-0720">Serine protease</keyword>
<feature type="signal peptide" evidence="6">
    <location>
        <begin position="1"/>
        <end position="24"/>
    </location>
</feature>
<dbReference type="PRINTS" id="PR00723">
    <property type="entry name" value="SUBTILISIN"/>
</dbReference>
<reference evidence="9" key="1">
    <citation type="journal article" date="2019" name="Int. J. Syst. Evol. Microbiol.">
        <title>The Global Catalogue of Microorganisms (GCM) 10K type strain sequencing project: providing services to taxonomists for standard genome sequencing and annotation.</title>
        <authorList>
            <consortium name="The Broad Institute Genomics Platform"/>
            <consortium name="The Broad Institute Genome Sequencing Center for Infectious Disease"/>
            <person name="Wu L."/>
            <person name="Ma J."/>
        </authorList>
    </citation>
    <scope>NUCLEOTIDE SEQUENCE [LARGE SCALE GENOMIC DNA]</scope>
    <source>
        <strain evidence="9">JCM 15443</strain>
    </source>
</reference>
<dbReference type="SUPFAM" id="SSF52743">
    <property type="entry name" value="Subtilisin-like"/>
    <property type="match status" value="1"/>
</dbReference>
<sequence>MARRLLLSALTLPLLLSACMDQMAPPEQPRPPTPPPIIDPPACSTAPTGLGVAGVRAQVVRAARVGAQGWNAPHVPGEVLIVSAGGKVLGAQALRALAGVQVTEVGPGTRLARTPAGEGDQAFAARLQAAGVRTQPNFVYAALAVPNDPGVPGNAGISIGTLKVNQTYLTRVHAQDAWNVLAGLGKTPLGAATAVLDSGQDTTHPELQGRLSAQASFLDGCPDTTSGHGTATAGLIGAKTNNGVGVAGMVWGGPLIGVEVLGEDGATTLSVAQGLDYAVKQGAKVINISLGSPGNPGDTALDAALASAAKSAVIVAAAGNTAAEGVYYPASHPDVLAVGAVGAKDSELACYSARSSTKLPRALDLVAPGGAGFGACPGATREQDLPVLLAGGGYGLEAGTSFSAPLVSGVAALMRGANPSLTADQTRALLLDSADRSGGLPLLNAEAAVRAAVKASGQ</sequence>
<evidence type="ECO:0000256" key="4">
    <source>
        <dbReference type="ARBA" id="ARBA00022825"/>
    </source>
</evidence>
<dbReference type="PROSITE" id="PS51257">
    <property type="entry name" value="PROKAR_LIPOPROTEIN"/>
    <property type="match status" value="1"/>
</dbReference>
<dbReference type="PROSITE" id="PS00138">
    <property type="entry name" value="SUBTILASE_SER"/>
    <property type="match status" value="1"/>
</dbReference>
<dbReference type="PANTHER" id="PTHR43806">
    <property type="entry name" value="PEPTIDASE S8"/>
    <property type="match status" value="1"/>
</dbReference>
<proteinExistence type="inferred from homology"/>
<feature type="chain" id="PRO_5045276119" evidence="6">
    <location>
        <begin position="25"/>
        <end position="458"/>
    </location>
</feature>
<evidence type="ECO:0000256" key="6">
    <source>
        <dbReference type="SAM" id="SignalP"/>
    </source>
</evidence>
<keyword evidence="9" id="KW-1185">Reference proteome</keyword>
<evidence type="ECO:0000256" key="5">
    <source>
        <dbReference type="PROSITE-ProRule" id="PRU01240"/>
    </source>
</evidence>
<gene>
    <name evidence="8" type="ORF">GCM10010841_11190</name>
</gene>
<keyword evidence="3 5" id="KW-0378">Hydrolase</keyword>
<keyword evidence="2 5" id="KW-0645">Protease</keyword>
<dbReference type="InterPro" id="IPR023828">
    <property type="entry name" value="Peptidase_S8_Ser-AS"/>
</dbReference>
<evidence type="ECO:0000259" key="7">
    <source>
        <dbReference type="Pfam" id="PF00082"/>
    </source>
</evidence>
<organism evidence="8 9">
    <name type="scientific">Deinococcus aerophilus</name>
    <dbReference type="NCBI Taxonomy" id="522488"/>
    <lineage>
        <taxon>Bacteria</taxon>
        <taxon>Thermotogati</taxon>
        <taxon>Deinococcota</taxon>
        <taxon>Deinococci</taxon>
        <taxon>Deinococcales</taxon>
        <taxon>Deinococcaceae</taxon>
        <taxon>Deinococcus</taxon>
    </lineage>
</organism>
<evidence type="ECO:0000256" key="3">
    <source>
        <dbReference type="ARBA" id="ARBA00022801"/>
    </source>
</evidence>
<dbReference type="PANTHER" id="PTHR43806:SF11">
    <property type="entry name" value="CEREVISIN-RELATED"/>
    <property type="match status" value="1"/>
</dbReference>
<evidence type="ECO:0000256" key="2">
    <source>
        <dbReference type="ARBA" id="ARBA00022670"/>
    </source>
</evidence>
<dbReference type="InterPro" id="IPR036852">
    <property type="entry name" value="Peptidase_S8/S53_dom_sf"/>
</dbReference>
<evidence type="ECO:0000313" key="8">
    <source>
        <dbReference type="EMBL" id="GGM04549.1"/>
    </source>
</evidence>
<evidence type="ECO:0000256" key="1">
    <source>
        <dbReference type="ARBA" id="ARBA00011073"/>
    </source>
</evidence>
<dbReference type="Pfam" id="PF00082">
    <property type="entry name" value="Peptidase_S8"/>
    <property type="match status" value="1"/>
</dbReference>